<proteinExistence type="predicted"/>
<evidence type="ECO:0008006" key="4">
    <source>
        <dbReference type="Google" id="ProtNLM"/>
    </source>
</evidence>
<keyword evidence="2" id="KW-0732">Signal</keyword>
<reference evidence="3" key="2">
    <citation type="submission" date="2017-11" db="EMBL/GenBank/DDBJ databases">
        <title>Coralsnake Venomics: Analyses of Venom Gland Transcriptomes and Proteomes of Six Brazilian Taxa.</title>
        <authorList>
            <person name="Aird S.D."/>
            <person name="Jorge da Silva N."/>
            <person name="Qiu L."/>
            <person name="Villar-Briones A."/>
            <person name="Aparecida-Saddi V."/>
            <person name="Campos-Telles M.P."/>
            <person name="Grau M."/>
            <person name="Mikheyev A.S."/>
        </authorList>
    </citation>
    <scope>NUCLEOTIDE SEQUENCE</scope>
    <source>
        <tissue evidence="3">Venom_gland</tissue>
    </source>
</reference>
<dbReference type="EMBL" id="IACK01059885">
    <property type="protein sequence ID" value="LAA75977.1"/>
    <property type="molecule type" value="Transcribed_RNA"/>
</dbReference>
<evidence type="ECO:0000256" key="1">
    <source>
        <dbReference type="SAM" id="MobiDB-lite"/>
    </source>
</evidence>
<sequence length="105" mass="12078">MRPHNLRRWSLVLRLMLRLLSLLNRKKNRADLAAHHLPIQKRLVCAILPIPTTHGTAALIIHARHTHRPSALSRQALSLHSAPPHTVKEKRRSSKAPLKTIWRDN</sequence>
<evidence type="ECO:0000313" key="3">
    <source>
        <dbReference type="EMBL" id="LAA75977.1"/>
    </source>
</evidence>
<name>A0A2D4HVJ8_MICLE</name>
<evidence type="ECO:0000256" key="2">
    <source>
        <dbReference type="SAM" id="SignalP"/>
    </source>
</evidence>
<organism evidence="3">
    <name type="scientific">Micrurus lemniscatus lemniscatus</name>
    <dbReference type="NCBI Taxonomy" id="129467"/>
    <lineage>
        <taxon>Eukaryota</taxon>
        <taxon>Metazoa</taxon>
        <taxon>Chordata</taxon>
        <taxon>Craniata</taxon>
        <taxon>Vertebrata</taxon>
        <taxon>Euteleostomi</taxon>
        <taxon>Lepidosauria</taxon>
        <taxon>Squamata</taxon>
        <taxon>Bifurcata</taxon>
        <taxon>Unidentata</taxon>
        <taxon>Episquamata</taxon>
        <taxon>Toxicofera</taxon>
        <taxon>Serpentes</taxon>
        <taxon>Colubroidea</taxon>
        <taxon>Elapidae</taxon>
        <taxon>Elapinae</taxon>
        <taxon>Micrurus</taxon>
    </lineage>
</organism>
<feature type="region of interest" description="Disordered" evidence="1">
    <location>
        <begin position="79"/>
        <end position="105"/>
    </location>
</feature>
<dbReference type="AlphaFoldDB" id="A0A2D4HVJ8"/>
<accession>A0A2D4HVJ8</accession>
<feature type="chain" id="PRO_5013777045" description="Secreted protein" evidence="2">
    <location>
        <begin position="22"/>
        <end position="105"/>
    </location>
</feature>
<feature type="signal peptide" evidence="2">
    <location>
        <begin position="1"/>
        <end position="21"/>
    </location>
</feature>
<reference evidence="3" key="1">
    <citation type="submission" date="2017-07" db="EMBL/GenBank/DDBJ databases">
        <authorList>
            <person name="Mikheyev A."/>
            <person name="Grau M."/>
        </authorList>
    </citation>
    <scope>NUCLEOTIDE SEQUENCE</scope>
    <source>
        <tissue evidence="3">Venom_gland</tissue>
    </source>
</reference>
<protein>
    <recommendedName>
        <fullName evidence="4">Secreted protein</fullName>
    </recommendedName>
</protein>